<comment type="subcellular location">
    <subcellularLocation>
        <location evidence="1">Nucleus</location>
    </subcellularLocation>
</comment>
<evidence type="ECO:0000259" key="4">
    <source>
        <dbReference type="SMART" id="SM01176"/>
    </source>
</evidence>
<feature type="compositionally biased region" description="Polar residues" evidence="3">
    <location>
        <begin position="334"/>
        <end position="353"/>
    </location>
</feature>
<feature type="region of interest" description="Disordered" evidence="3">
    <location>
        <begin position="255"/>
        <end position="304"/>
    </location>
</feature>
<dbReference type="Proteomes" id="UP000288805">
    <property type="component" value="Unassembled WGS sequence"/>
</dbReference>
<evidence type="ECO:0000256" key="1">
    <source>
        <dbReference type="ARBA" id="ARBA00004123"/>
    </source>
</evidence>
<evidence type="ECO:0000256" key="2">
    <source>
        <dbReference type="ARBA" id="ARBA00023242"/>
    </source>
</evidence>
<sequence>MCIGQEQYKDIFLLIKVIDDKIGLGGIYVCTYTVHVGGYARNVSWNIFISPLIRFHLPTNCCFDCGLQELTRGVFNQELVAVGGKNTNTKASRKTSKKEKERENLMNISISRSKDRKGKPGFPVTNVQMRKDRSHKPHRVEPLVKEEGEMSGNEEVYEQFREVKWMEWCEDVMKTEIKTLNRLHKLQTTSANLPKDLVLSKIRKYLQLLGRRIDQIVLEHDKEQYKQDRMIMRLWNYISTFSNLSGEKLRQIHSKLKQEQDEDGGVGSSHVNGSAWGPGDKDSDPGQFPSFHRHGERPPRGYKNMSAYQTAEPVSKSHDAGKFEAWKRRRRADNINTHSLTQPLPQRPMSNGSRLPDPNSLGILGSGPTDNRRFGNEKPSRMRQSGYPPRQGFSSVIK</sequence>
<feature type="domain" description="Chromodomain-helicase-DNA-binding protein 1-like C-terminal" evidence="4">
    <location>
        <begin position="151"/>
        <end position="256"/>
    </location>
</feature>
<reference evidence="5 6" key="1">
    <citation type="journal article" date="2018" name="PLoS Genet.">
        <title>Population sequencing reveals clonal diversity and ancestral inbreeding in the grapevine cultivar Chardonnay.</title>
        <authorList>
            <person name="Roach M.J."/>
            <person name="Johnson D.L."/>
            <person name="Bohlmann J."/>
            <person name="van Vuuren H.J."/>
            <person name="Jones S.J."/>
            <person name="Pretorius I.S."/>
            <person name="Schmidt S.A."/>
            <person name="Borneman A.R."/>
        </authorList>
    </citation>
    <scope>NUCLEOTIDE SEQUENCE [LARGE SCALE GENOMIC DNA]</scope>
    <source>
        <strain evidence="6">cv. Chardonnay</strain>
        <tissue evidence="5">Leaf</tissue>
    </source>
</reference>
<feature type="region of interest" description="Disordered" evidence="3">
    <location>
        <begin position="113"/>
        <end position="138"/>
    </location>
</feature>
<protein>
    <submittedName>
        <fullName evidence="5">Protein chromatin remodeling 5</fullName>
    </submittedName>
</protein>
<evidence type="ECO:0000313" key="5">
    <source>
        <dbReference type="EMBL" id="RVW54255.1"/>
    </source>
</evidence>
<proteinExistence type="predicted"/>
<feature type="region of interest" description="Disordered" evidence="3">
    <location>
        <begin position="328"/>
        <end position="398"/>
    </location>
</feature>
<dbReference type="AlphaFoldDB" id="A0A438F2R1"/>
<dbReference type="EMBL" id="QGNW01001129">
    <property type="protein sequence ID" value="RVW54255.1"/>
    <property type="molecule type" value="Genomic_DNA"/>
</dbReference>
<dbReference type="GO" id="GO:0005634">
    <property type="term" value="C:nucleus"/>
    <property type="evidence" value="ECO:0007669"/>
    <property type="project" value="UniProtKB-SubCell"/>
</dbReference>
<dbReference type="Pfam" id="PF13907">
    <property type="entry name" value="CHD1-like_C"/>
    <property type="match status" value="1"/>
</dbReference>
<dbReference type="InterPro" id="IPR025260">
    <property type="entry name" value="CHD1-like_C"/>
</dbReference>
<organism evidence="5 6">
    <name type="scientific">Vitis vinifera</name>
    <name type="common">Grape</name>
    <dbReference type="NCBI Taxonomy" id="29760"/>
    <lineage>
        <taxon>Eukaryota</taxon>
        <taxon>Viridiplantae</taxon>
        <taxon>Streptophyta</taxon>
        <taxon>Embryophyta</taxon>
        <taxon>Tracheophyta</taxon>
        <taxon>Spermatophyta</taxon>
        <taxon>Magnoliopsida</taxon>
        <taxon>eudicotyledons</taxon>
        <taxon>Gunneridae</taxon>
        <taxon>Pentapetalae</taxon>
        <taxon>rosids</taxon>
        <taxon>Vitales</taxon>
        <taxon>Vitaceae</taxon>
        <taxon>Viteae</taxon>
        <taxon>Vitis</taxon>
    </lineage>
</organism>
<accession>A0A438F2R1</accession>
<comment type="caution">
    <text evidence="5">The sequence shown here is derived from an EMBL/GenBank/DDBJ whole genome shotgun (WGS) entry which is preliminary data.</text>
</comment>
<evidence type="ECO:0000256" key="3">
    <source>
        <dbReference type="SAM" id="MobiDB-lite"/>
    </source>
</evidence>
<gene>
    <name evidence="5" type="primary">CHR5_10</name>
    <name evidence="5" type="ORF">CK203_080129</name>
</gene>
<evidence type="ECO:0000313" key="6">
    <source>
        <dbReference type="Proteomes" id="UP000288805"/>
    </source>
</evidence>
<name>A0A438F2R1_VITVI</name>
<keyword evidence="2" id="KW-0539">Nucleus</keyword>
<feature type="compositionally biased region" description="Basic and acidic residues" evidence="3">
    <location>
        <begin position="370"/>
        <end position="380"/>
    </location>
</feature>
<dbReference type="SMART" id="SM01176">
    <property type="entry name" value="DUF4208"/>
    <property type="match status" value="1"/>
</dbReference>